<sequence length="145" mass="16175">MREPHVEPSHIPDLFVEVLLLWFSESFGLGSSLFGTGRGPGVDIVVIAGAGIISVDMEEGNSAKISRRSSSSSTEKSEAFLQEVQKQIEDVLFWPDMATSHYSKEIRNLLKYVIKYENLSNFPQGKAIENFWALQARVQKKKAAS</sequence>
<evidence type="ECO:0000313" key="2">
    <source>
        <dbReference type="Proteomes" id="UP000801492"/>
    </source>
</evidence>
<reference evidence="1" key="1">
    <citation type="submission" date="2019-08" db="EMBL/GenBank/DDBJ databases">
        <title>The genome of the North American firefly Photinus pyralis.</title>
        <authorList>
            <consortium name="Photinus pyralis genome working group"/>
            <person name="Fallon T.R."/>
            <person name="Sander Lower S.E."/>
            <person name="Weng J.-K."/>
        </authorList>
    </citation>
    <scope>NUCLEOTIDE SEQUENCE</scope>
    <source>
        <strain evidence="1">TRF0915ILg1</strain>
        <tissue evidence="1">Whole body</tissue>
    </source>
</reference>
<comment type="caution">
    <text evidence="1">The sequence shown here is derived from an EMBL/GenBank/DDBJ whole genome shotgun (WGS) entry which is preliminary data.</text>
</comment>
<dbReference type="Proteomes" id="UP000801492">
    <property type="component" value="Unassembled WGS sequence"/>
</dbReference>
<dbReference type="EMBL" id="VTPC01002496">
    <property type="protein sequence ID" value="KAF2899951.1"/>
    <property type="molecule type" value="Genomic_DNA"/>
</dbReference>
<accession>A0A8K0D9M5</accession>
<protein>
    <submittedName>
        <fullName evidence="1">Uncharacterized protein</fullName>
    </submittedName>
</protein>
<name>A0A8K0D9M5_IGNLU</name>
<keyword evidence="2" id="KW-1185">Reference proteome</keyword>
<gene>
    <name evidence="1" type="ORF">ILUMI_06235</name>
</gene>
<organism evidence="1 2">
    <name type="scientific">Ignelater luminosus</name>
    <name type="common">Cucubano</name>
    <name type="synonym">Pyrophorus luminosus</name>
    <dbReference type="NCBI Taxonomy" id="2038154"/>
    <lineage>
        <taxon>Eukaryota</taxon>
        <taxon>Metazoa</taxon>
        <taxon>Ecdysozoa</taxon>
        <taxon>Arthropoda</taxon>
        <taxon>Hexapoda</taxon>
        <taxon>Insecta</taxon>
        <taxon>Pterygota</taxon>
        <taxon>Neoptera</taxon>
        <taxon>Endopterygota</taxon>
        <taxon>Coleoptera</taxon>
        <taxon>Polyphaga</taxon>
        <taxon>Elateriformia</taxon>
        <taxon>Elateroidea</taxon>
        <taxon>Elateridae</taxon>
        <taxon>Agrypninae</taxon>
        <taxon>Pyrophorini</taxon>
        <taxon>Ignelater</taxon>
    </lineage>
</organism>
<proteinExistence type="predicted"/>
<dbReference type="AlphaFoldDB" id="A0A8K0D9M5"/>
<evidence type="ECO:0000313" key="1">
    <source>
        <dbReference type="EMBL" id="KAF2899951.1"/>
    </source>
</evidence>